<evidence type="ECO:0000259" key="4">
    <source>
        <dbReference type="Pfam" id="PF24053"/>
    </source>
</evidence>
<dbReference type="Proteomes" id="UP001151529">
    <property type="component" value="Chromosome 19"/>
</dbReference>
<keyword evidence="2" id="KW-0472">Membrane</keyword>
<comment type="caution">
    <text evidence="5">The sequence shown here is derived from an EMBL/GenBank/DDBJ whole genome shotgun (WGS) entry which is preliminary data.</text>
</comment>
<reference evidence="5" key="1">
    <citation type="submission" date="2022-11" db="EMBL/GenBank/DDBJ databases">
        <authorList>
            <person name="Hyden B.L."/>
            <person name="Feng K."/>
            <person name="Yates T."/>
            <person name="Jawdy S."/>
            <person name="Smart L.B."/>
            <person name="Muchero W."/>
        </authorList>
    </citation>
    <scope>NUCLEOTIDE SEQUENCE</scope>
    <source>
        <tissue evidence="5">Shoot tip</tissue>
    </source>
</reference>
<keyword evidence="2" id="KW-0812">Transmembrane</keyword>
<dbReference type="Pfam" id="PF24053">
    <property type="entry name" value="DUF7356"/>
    <property type="match status" value="1"/>
</dbReference>
<reference evidence="5" key="2">
    <citation type="journal article" date="2023" name="Int. J. Mol. Sci.">
        <title>De Novo Assembly and Annotation of 11 Diverse Shrub Willow (Salix) Genomes Reveals Novel Gene Organization in Sex-Linked Regions.</title>
        <authorList>
            <person name="Hyden B."/>
            <person name="Feng K."/>
            <person name="Yates T.B."/>
            <person name="Jawdy S."/>
            <person name="Cereghino C."/>
            <person name="Smart L.B."/>
            <person name="Muchero W."/>
        </authorList>
    </citation>
    <scope>NUCLEOTIDE SEQUENCE [LARGE SCALE GENOMIC DNA]</scope>
    <source>
        <tissue evidence="5">Shoot tip</tissue>
    </source>
</reference>
<sequence>MSNQTVINLLLLLRGLMVMSVMMGKGCDGWVFELPRKLMTKESPESSPIPAPFPYYIETKERCSDPIGKRGCRDLTDSITACLLSSSTSSRELFLLVQNDGEGILKVSFTMTNIKVTFPEIQLSKHDAKKINISEYVEGSPSIILNTGNGPCMIETRSSQEPKVKYEPFLGHGTYLSPKYGAYLFFIAMIVGGAWACWWFLKSDVDGVPYQELEMERPGSHSANDVETTGGWDEGWDDEWDEIKEVRQPNGHKTANVSSNVVTRNSDTEEGGKGWDD</sequence>
<feature type="region of interest" description="Disordered" evidence="1">
    <location>
        <begin position="246"/>
        <end position="277"/>
    </location>
</feature>
<dbReference type="PANTHER" id="PTHR34200:SF5">
    <property type="match status" value="1"/>
</dbReference>
<feature type="region of interest" description="Disordered" evidence="1">
    <location>
        <begin position="217"/>
        <end position="236"/>
    </location>
</feature>
<keyword evidence="2" id="KW-1133">Transmembrane helix</keyword>
<evidence type="ECO:0000313" key="5">
    <source>
        <dbReference type="EMBL" id="KAJ6697027.1"/>
    </source>
</evidence>
<evidence type="ECO:0000313" key="6">
    <source>
        <dbReference type="Proteomes" id="UP001151529"/>
    </source>
</evidence>
<feature type="transmembrane region" description="Helical" evidence="2">
    <location>
        <begin position="180"/>
        <end position="201"/>
    </location>
</feature>
<gene>
    <name evidence="5" type="ORF">OIU85_003394</name>
</gene>
<feature type="compositionally biased region" description="Polar residues" evidence="1">
    <location>
        <begin position="251"/>
        <end position="265"/>
    </location>
</feature>
<evidence type="ECO:0000256" key="1">
    <source>
        <dbReference type="SAM" id="MobiDB-lite"/>
    </source>
</evidence>
<evidence type="ECO:0000256" key="2">
    <source>
        <dbReference type="SAM" id="Phobius"/>
    </source>
</evidence>
<dbReference type="InterPro" id="IPR055780">
    <property type="entry name" value="DUF7356"/>
</dbReference>
<evidence type="ECO:0000256" key="3">
    <source>
        <dbReference type="SAM" id="SignalP"/>
    </source>
</evidence>
<keyword evidence="3" id="KW-0732">Signal</keyword>
<feature type="compositionally biased region" description="Basic and acidic residues" evidence="1">
    <location>
        <begin position="266"/>
        <end position="277"/>
    </location>
</feature>
<proteinExistence type="predicted"/>
<accession>A0A9Q0PZH3</accession>
<feature type="signal peptide" evidence="3">
    <location>
        <begin position="1"/>
        <end position="29"/>
    </location>
</feature>
<keyword evidence="6" id="KW-1185">Reference proteome</keyword>
<name>A0A9Q0PZH3_SALVM</name>
<feature type="chain" id="PRO_5040413023" description="DUF7356 domain-containing protein" evidence="3">
    <location>
        <begin position="30"/>
        <end position="277"/>
    </location>
</feature>
<dbReference type="OrthoDB" id="785602at2759"/>
<dbReference type="EMBL" id="JAPFFL010000010">
    <property type="protein sequence ID" value="KAJ6697027.1"/>
    <property type="molecule type" value="Genomic_DNA"/>
</dbReference>
<organism evidence="5 6">
    <name type="scientific">Salix viminalis</name>
    <name type="common">Common osier</name>
    <name type="synonym">Basket willow</name>
    <dbReference type="NCBI Taxonomy" id="40686"/>
    <lineage>
        <taxon>Eukaryota</taxon>
        <taxon>Viridiplantae</taxon>
        <taxon>Streptophyta</taxon>
        <taxon>Embryophyta</taxon>
        <taxon>Tracheophyta</taxon>
        <taxon>Spermatophyta</taxon>
        <taxon>Magnoliopsida</taxon>
        <taxon>eudicotyledons</taxon>
        <taxon>Gunneridae</taxon>
        <taxon>Pentapetalae</taxon>
        <taxon>rosids</taxon>
        <taxon>fabids</taxon>
        <taxon>Malpighiales</taxon>
        <taxon>Salicaceae</taxon>
        <taxon>Saliceae</taxon>
        <taxon>Salix</taxon>
    </lineage>
</organism>
<dbReference type="PANTHER" id="PTHR34200">
    <property type="entry name" value="DENTIN SIALOPHOSPHOPROTEIN-LIKE ISOFORM X1"/>
    <property type="match status" value="1"/>
</dbReference>
<feature type="domain" description="DUF7356" evidence="4">
    <location>
        <begin position="58"/>
        <end position="159"/>
    </location>
</feature>
<dbReference type="AlphaFoldDB" id="A0A9Q0PZH3"/>
<protein>
    <recommendedName>
        <fullName evidence="4">DUF7356 domain-containing protein</fullName>
    </recommendedName>
</protein>